<dbReference type="Pfam" id="PF06250">
    <property type="entry name" value="YhcG_C"/>
    <property type="match status" value="1"/>
</dbReference>
<dbReference type="InterPro" id="IPR011856">
    <property type="entry name" value="tRNA_endonuc-like_dom_sf"/>
</dbReference>
<name>A0A414L736_9BACE</name>
<accession>A0A414L736</accession>
<dbReference type="AlphaFoldDB" id="A0A414L736"/>
<evidence type="ECO:0000259" key="1">
    <source>
        <dbReference type="Pfam" id="PF06250"/>
    </source>
</evidence>
<dbReference type="PANTHER" id="PTHR30547:SF0">
    <property type="entry name" value="BLR8175 PROTEIN"/>
    <property type="match status" value="1"/>
</dbReference>
<reference evidence="3 4" key="1">
    <citation type="submission" date="2018-08" db="EMBL/GenBank/DDBJ databases">
        <title>A genome reference for cultivated species of the human gut microbiota.</title>
        <authorList>
            <person name="Zou Y."/>
            <person name="Xue W."/>
            <person name="Luo G."/>
        </authorList>
    </citation>
    <scope>NUCLEOTIDE SEQUENCE [LARGE SCALE GENOMIC DNA]</scope>
    <source>
        <strain evidence="3 4">AM27-17</strain>
    </source>
</reference>
<dbReference type="Proteomes" id="UP000285650">
    <property type="component" value="Unassembled WGS sequence"/>
</dbReference>
<feature type="domain" description="YhcG PDDEXK nuclease" evidence="1">
    <location>
        <begin position="217"/>
        <end position="368"/>
    </location>
</feature>
<dbReference type="Gene3D" id="3.40.1350.10">
    <property type="match status" value="1"/>
</dbReference>
<protein>
    <submittedName>
        <fullName evidence="3">DUF1016 family protein</fullName>
    </submittedName>
</protein>
<dbReference type="InterPro" id="IPR041527">
    <property type="entry name" value="YhcG_N"/>
</dbReference>
<comment type="caution">
    <text evidence="3">The sequence shown here is derived from an EMBL/GenBank/DDBJ whole genome shotgun (WGS) entry which is preliminary data.</text>
</comment>
<sequence>MIQENNNLQSNFELQFSRVLNIILEHRNRAYHAINEQQLMTAWKIGAFVSARIKNAEWGKKIVDDLADYIKVHEPKLRGYSRRNIYNMVMFYDNYSSEEFLDTASHFLNAQFVQIATAQVEQDPEASQSDSPQFVQTTSAQLPFVVSLTGFSNHIIILNECDSWQERLFYILYAHKEKLSYKELERCIENDTYRSLLGGKEKLSAGLLETYPQSSALFKDKVILDFLNLPQKASEKQIKKGILQHLKQFVLELGKDFLFVDEEYLLDVGGSPFKADLLFFHRGLQCLVAIEVKKTKFHPRDLGQLEFYLEALDRDVKRSNENPSIGILLCPSANKTVVEYAMNRSMSPTMITEYKKQLIPKEKLQESLDEFCKFFLTNAQKNEEKKRK</sequence>
<dbReference type="EMBL" id="QSKV01000010">
    <property type="protein sequence ID" value="RHE90490.1"/>
    <property type="molecule type" value="Genomic_DNA"/>
</dbReference>
<dbReference type="PANTHER" id="PTHR30547">
    <property type="entry name" value="UNCHARACTERIZED PROTEIN YHCG-RELATED"/>
    <property type="match status" value="1"/>
</dbReference>
<feature type="domain" description="YhcG N-terminal" evidence="2">
    <location>
        <begin position="19"/>
        <end position="194"/>
    </location>
</feature>
<dbReference type="Pfam" id="PF17761">
    <property type="entry name" value="DUF1016_N"/>
    <property type="match status" value="1"/>
</dbReference>
<evidence type="ECO:0000259" key="2">
    <source>
        <dbReference type="Pfam" id="PF17761"/>
    </source>
</evidence>
<proteinExistence type="predicted"/>
<dbReference type="InterPro" id="IPR009362">
    <property type="entry name" value="YhcG_C"/>
</dbReference>
<evidence type="ECO:0000313" key="3">
    <source>
        <dbReference type="EMBL" id="RHE90490.1"/>
    </source>
</evidence>
<organism evidence="3 4">
    <name type="scientific">Bacteroides intestinalis</name>
    <dbReference type="NCBI Taxonomy" id="329854"/>
    <lineage>
        <taxon>Bacteria</taxon>
        <taxon>Pseudomonadati</taxon>
        <taxon>Bacteroidota</taxon>
        <taxon>Bacteroidia</taxon>
        <taxon>Bacteroidales</taxon>
        <taxon>Bacteroidaceae</taxon>
        <taxon>Bacteroides</taxon>
    </lineage>
</organism>
<dbReference type="RefSeq" id="WP_118222803.1">
    <property type="nucleotide sequence ID" value="NZ_JADNIJ010000010.1"/>
</dbReference>
<dbReference type="InterPro" id="IPR053148">
    <property type="entry name" value="PD-DEXK-like_domain"/>
</dbReference>
<dbReference type="GO" id="GO:0003676">
    <property type="term" value="F:nucleic acid binding"/>
    <property type="evidence" value="ECO:0007669"/>
    <property type="project" value="InterPro"/>
</dbReference>
<gene>
    <name evidence="3" type="ORF">DW712_15115</name>
</gene>
<evidence type="ECO:0000313" key="4">
    <source>
        <dbReference type="Proteomes" id="UP000285650"/>
    </source>
</evidence>